<organism evidence="4 5">
    <name type="scientific">Solanum commersonii</name>
    <name type="common">Commerson's wild potato</name>
    <name type="synonym">Commerson's nightshade</name>
    <dbReference type="NCBI Taxonomy" id="4109"/>
    <lineage>
        <taxon>Eukaryota</taxon>
        <taxon>Viridiplantae</taxon>
        <taxon>Streptophyta</taxon>
        <taxon>Embryophyta</taxon>
        <taxon>Tracheophyta</taxon>
        <taxon>Spermatophyta</taxon>
        <taxon>Magnoliopsida</taxon>
        <taxon>eudicotyledons</taxon>
        <taxon>Gunneridae</taxon>
        <taxon>Pentapetalae</taxon>
        <taxon>asterids</taxon>
        <taxon>lamiids</taxon>
        <taxon>Solanales</taxon>
        <taxon>Solanaceae</taxon>
        <taxon>Solanoideae</taxon>
        <taxon>Solaneae</taxon>
        <taxon>Solanum</taxon>
    </lineage>
</organism>
<keyword evidence="5" id="KW-1185">Reference proteome</keyword>
<protein>
    <submittedName>
        <fullName evidence="4">Uncharacterized protein</fullName>
    </submittedName>
</protein>
<name>A0A9J5XNX1_SOLCO</name>
<dbReference type="GO" id="GO:0004601">
    <property type="term" value="F:peroxidase activity"/>
    <property type="evidence" value="ECO:0007669"/>
    <property type="project" value="UniProtKB-KW"/>
</dbReference>
<dbReference type="AlphaFoldDB" id="A0A9J5XNX1"/>
<dbReference type="PANTHER" id="PTHR11592:SF78">
    <property type="entry name" value="GLUTATHIONE PEROXIDASE"/>
    <property type="match status" value="1"/>
</dbReference>
<comment type="similarity">
    <text evidence="1">Belongs to the glutathione peroxidase family.</text>
</comment>
<dbReference type="GO" id="GO:0005829">
    <property type="term" value="C:cytosol"/>
    <property type="evidence" value="ECO:0007669"/>
    <property type="project" value="TreeGrafter"/>
</dbReference>
<evidence type="ECO:0000256" key="1">
    <source>
        <dbReference type="ARBA" id="ARBA00006926"/>
    </source>
</evidence>
<dbReference type="EMBL" id="JACXVP010000008">
    <property type="protein sequence ID" value="KAG5589036.1"/>
    <property type="molecule type" value="Genomic_DNA"/>
</dbReference>
<dbReference type="PROSITE" id="PS51355">
    <property type="entry name" value="GLUTATHIONE_PEROXID_3"/>
    <property type="match status" value="1"/>
</dbReference>
<dbReference type="Gene3D" id="3.40.30.10">
    <property type="entry name" value="Glutaredoxin"/>
    <property type="match status" value="1"/>
</dbReference>
<evidence type="ECO:0000313" key="4">
    <source>
        <dbReference type="EMBL" id="KAG5589036.1"/>
    </source>
</evidence>
<evidence type="ECO:0000313" key="5">
    <source>
        <dbReference type="Proteomes" id="UP000824120"/>
    </source>
</evidence>
<keyword evidence="3" id="KW-0560">Oxidoreductase</keyword>
<accession>A0A9J5XNX1</accession>
<gene>
    <name evidence="4" type="ORF">H5410_039550</name>
</gene>
<dbReference type="OrthoDB" id="1248979at2759"/>
<evidence type="ECO:0000256" key="2">
    <source>
        <dbReference type="ARBA" id="ARBA00022559"/>
    </source>
</evidence>
<sequence>MASMVFTSSPFSVQSFVKLRTNSNYPHPSCYVPRVKNSYEHLSYKNISHIESSKSLFLKGDNNFSISSPKFPRVASTYSPSLNIIKASRDENIYHYPAFEGGAKTGFALGDRYRGMVLLIVNIPQMGSIWAEKEIKFLNDLRKLYEGKISSPFEKGFEVLGFFYDMENRHDIKSWFWGENPEIEAEKGRIRRLANFPIFEKVEVNDDHHDNLWRFMRTSRGITKIGEEFEKFLIDGNGIPIEHFFRYDGETLEPQPVRPGEYPGELFTSKETNIIKDTIDGFRWKTQSQ</sequence>
<dbReference type="Proteomes" id="UP000824120">
    <property type="component" value="Chromosome 8"/>
</dbReference>
<evidence type="ECO:0000256" key="3">
    <source>
        <dbReference type="ARBA" id="ARBA00023002"/>
    </source>
</evidence>
<keyword evidence="2" id="KW-0575">Peroxidase</keyword>
<dbReference type="PANTHER" id="PTHR11592">
    <property type="entry name" value="GLUTATHIONE PEROXIDASE"/>
    <property type="match status" value="1"/>
</dbReference>
<dbReference type="InterPro" id="IPR000889">
    <property type="entry name" value="Glutathione_peroxidase"/>
</dbReference>
<dbReference type="GO" id="GO:0006979">
    <property type="term" value="P:response to oxidative stress"/>
    <property type="evidence" value="ECO:0007669"/>
    <property type="project" value="InterPro"/>
</dbReference>
<reference evidence="4 5" key="1">
    <citation type="submission" date="2020-09" db="EMBL/GenBank/DDBJ databases">
        <title>De no assembly of potato wild relative species, Solanum commersonii.</title>
        <authorList>
            <person name="Cho K."/>
        </authorList>
    </citation>
    <scope>NUCLEOTIDE SEQUENCE [LARGE SCALE GENOMIC DNA]</scope>
    <source>
        <strain evidence="4">LZ3.2</strain>
        <tissue evidence="4">Leaf</tissue>
    </source>
</reference>
<proteinExistence type="inferred from homology"/>
<dbReference type="SUPFAM" id="SSF52833">
    <property type="entry name" value="Thioredoxin-like"/>
    <property type="match status" value="1"/>
</dbReference>
<dbReference type="InterPro" id="IPR036249">
    <property type="entry name" value="Thioredoxin-like_sf"/>
</dbReference>
<comment type="caution">
    <text evidence="4">The sequence shown here is derived from an EMBL/GenBank/DDBJ whole genome shotgun (WGS) entry which is preliminary data.</text>
</comment>